<accession>A0A4R8S0D0</accession>
<organism evidence="1 2">
    <name type="scientific">Mycobacteroides salmoniphilum</name>
    <dbReference type="NCBI Taxonomy" id="404941"/>
    <lineage>
        <taxon>Bacteria</taxon>
        <taxon>Bacillati</taxon>
        <taxon>Actinomycetota</taxon>
        <taxon>Actinomycetes</taxon>
        <taxon>Mycobacteriales</taxon>
        <taxon>Mycobacteriaceae</taxon>
        <taxon>Mycobacteroides</taxon>
    </lineage>
</organism>
<reference evidence="1 2" key="1">
    <citation type="journal article" date="2019" name="Sci. Rep.">
        <title>Extended insight into the Mycobacterium chelonae-abscessus complex through whole genome sequencing of Mycobacterium salmoniphilum outbreak and Mycobacterium salmoniphilum-like strains.</title>
        <authorList>
            <person name="Behra P.R.K."/>
            <person name="Das S."/>
            <person name="Pettersson B.M.F."/>
            <person name="Shirreff L."/>
            <person name="DuCote T."/>
            <person name="Jacobsson K.G."/>
            <person name="Ennis D.G."/>
            <person name="Kirsebom L.A."/>
        </authorList>
    </citation>
    <scope>NUCLEOTIDE SEQUENCE [LARGE SCALE GENOMIC DNA]</scope>
    <source>
        <strain evidence="1 2">DE 4585</strain>
    </source>
</reference>
<sequence length="46" mass="4792">MHRRPNVGATVGTIVAVRDASAITAILEAGTKAVDFATLIAKKLSR</sequence>
<evidence type="ECO:0000313" key="1">
    <source>
        <dbReference type="EMBL" id="TDZ82095.1"/>
    </source>
</evidence>
<evidence type="ECO:0000313" key="2">
    <source>
        <dbReference type="Proteomes" id="UP000295117"/>
    </source>
</evidence>
<comment type="caution">
    <text evidence="1">The sequence shown here is derived from an EMBL/GenBank/DDBJ whole genome shotgun (WGS) entry which is preliminary data.</text>
</comment>
<dbReference type="Proteomes" id="UP000295117">
    <property type="component" value="Unassembled WGS sequence"/>
</dbReference>
<dbReference type="AlphaFoldDB" id="A0A4R8S0D0"/>
<protein>
    <submittedName>
        <fullName evidence="1">Uncharacterized protein</fullName>
    </submittedName>
</protein>
<name>A0A4R8S0D0_9MYCO</name>
<proteinExistence type="predicted"/>
<gene>
    <name evidence="1" type="ORF">DE4585_02624</name>
</gene>
<dbReference type="EMBL" id="PECH01000007">
    <property type="protein sequence ID" value="TDZ82095.1"/>
    <property type="molecule type" value="Genomic_DNA"/>
</dbReference>